<dbReference type="AlphaFoldDB" id="A0A510JY26"/>
<protein>
    <submittedName>
        <fullName evidence="1">Sel1 domain-containing protein repeat-containing protein</fullName>
    </submittedName>
</protein>
<evidence type="ECO:0000313" key="2">
    <source>
        <dbReference type="EMBL" id="BBM51438.1"/>
    </source>
</evidence>
<gene>
    <name evidence="1" type="ORF">JMUB3870_0396</name>
    <name evidence="2" type="ORF">JMUB3935_0405</name>
</gene>
<dbReference type="Proteomes" id="UP000422644">
    <property type="component" value="Chromosome"/>
</dbReference>
<keyword evidence="4" id="KW-1185">Reference proteome</keyword>
<dbReference type="EMBL" id="AP019831">
    <property type="protein sequence ID" value="BBM44289.1"/>
    <property type="molecule type" value="Genomic_DNA"/>
</dbReference>
<dbReference type="STRING" id="1122173.GCA_000482505_02185"/>
<dbReference type="InterPro" id="IPR011990">
    <property type="entry name" value="TPR-like_helical_dom_sf"/>
</dbReference>
<reference evidence="1 4" key="1">
    <citation type="submission" date="2019-07" db="EMBL/GenBank/DDBJ databases">
        <title>Complete Genome Sequence of Leptotrichia trevisanii Strain JMUB3870.</title>
        <authorList>
            <person name="Watanabe S."/>
            <person name="Cui L."/>
        </authorList>
    </citation>
    <scope>NUCLEOTIDE SEQUENCE [LARGE SCALE GENOMIC DNA]</scope>
    <source>
        <strain evidence="1 4">JMUB3870</strain>
    </source>
</reference>
<dbReference type="SUPFAM" id="SSF81901">
    <property type="entry name" value="HCP-like"/>
    <property type="match status" value="2"/>
</dbReference>
<accession>A0A510JY26</accession>
<dbReference type="EMBL" id="AP019840">
    <property type="protein sequence ID" value="BBM51438.1"/>
    <property type="molecule type" value="Genomic_DNA"/>
</dbReference>
<dbReference type="InterPro" id="IPR050767">
    <property type="entry name" value="Sel1_AlgK"/>
</dbReference>
<dbReference type="Proteomes" id="UP000321378">
    <property type="component" value="Chromosome"/>
</dbReference>
<evidence type="ECO:0000313" key="1">
    <source>
        <dbReference type="EMBL" id="BBM44289.1"/>
    </source>
</evidence>
<dbReference type="Pfam" id="PF13181">
    <property type="entry name" value="TPR_8"/>
    <property type="match status" value="2"/>
</dbReference>
<dbReference type="OrthoDB" id="81844at2"/>
<proteinExistence type="predicted"/>
<evidence type="ECO:0000313" key="3">
    <source>
        <dbReference type="Proteomes" id="UP000321378"/>
    </source>
</evidence>
<organism evidence="1 4">
    <name type="scientific">Leptotrichia trevisanii</name>
    <dbReference type="NCBI Taxonomy" id="109328"/>
    <lineage>
        <taxon>Bacteria</taxon>
        <taxon>Fusobacteriati</taxon>
        <taxon>Fusobacteriota</taxon>
        <taxon>Fusobacteriia</taxon>
        <taxon>Fusobacteriales</taxon>
        <taxon>Leptotrichiaceae</taxon>
        <taxon>Leptotrichia</taxon>
    </lineage>
</organism>
<evidence type="ECO:0000313" key="4">
    <source>
        <dbReference type="Proteomes" id="UP000422644"/>
    </source>
</evidence>
<dbReference type="PANTHER" id="PTHR11102">
    <property type="entry name" value="SEL-1-LIKE PROTEIN"/>
    <property type="match status" value="1"/>
</dbReference>
<sequence length="346" mass="40142">MENIEFESFDNIENDDSGRLYEMGKSYYDSGSDILAEKYLKEAAKSGSRKAFLILADIYLKYDKLNLAEKYLKKIADGGDFELQDKLGTVYKRKSNFELAEYYYKLAINNGNQKSQYNLGKLYYQYKKKNLAIDYLKPVADERDQEAQVLLAKIYYDNGQVELAEEYLHKAKDNGESYYLLGKLYGEKQDIETAERHLKTAADDFDNKRAQEVLSKLYTDKNNLTLAKHYLTLLADENHLEAFALLGNIFADEKNYNLAYTNYNHFFEGKTRENAKVDMRKIDEAKMKFNFGKCCIKLGKFDAAEQNLKGSEYLKISDNVIEVAKLYEEADQLKLAIQYYKSALHL</sequence>
<reference evidence="2 3" key="2">
    <citation type="submission" date="2019-07" db="EMBL/GenBank/DDBJ databases">
        <title>Complete Genome Sequence of Leptotrichia trevisanii Strain JMUB3935.</title>
        <authorList>
            <person name="Watanabe S."/>
            <person name="Cui L."/>
        </authorList>
    </citation>
    <scope>NUCLEOTIDE SEQUENCE [LARGE SCALE GENOMIC DNA]</scope>
    <source>
        <strain evidence="2 3">JMUB3935</strain>
    </source>
</reference>
<dbReference type="PANTHER" id="PTHR11102:SF147">
    <property type="entry name" value="SEL1L ADAPTOR SUBUNIT OF ERAD E3 UBIQUITIN LIGASE"/>
    <property type="match status" value="1"/>
</dbReference>
<dbReference type="RefSeq" id="WP_026748567.1">
    <property type="nucleotide sequence ID" value="NZ_AP019831.1"/>
</dbReference>
<dbReference type="InterPro" id="IPR006597">
    <property type="entry name" value="Sel1-like"/>
</dbReference>
<dbReference type="GO" id="GO:0036503">
    <property type="term" value="P:ERAD pathway"/>
    <property type="evidence" value="ECO:0007669"/>
    <property type="project" value="TreeGrafter"/>
</dbReference>
<name>A0A510JY26_9FUSO</name>
<dbReference type="InterPro" id="IPR019734">
    <property type="entry name" value="TPR_rpt"/>
</dbReference>
<dbReference type="Gene3D" id="1.25.40.10">
    <property type="entry name" value="Tetratricopeptide repeat domain"/>
    <property type="match status" value="3"/>
</dbReference>
<dbReference type="SMART" id="SM00671">
    <property type="entry name" value="SEL1"/>
    <property type="match status" value="6"/>
</dbReference>